<name>F8QCC6_SERL3</name>
<protein>
    <recommendedName>
        <fullName evidence="4">SCP domain-containing protein</fullName>
    </recommendedName>
</protein>
<keyword evidence="3" id="KW-1185">Reference proteome</keyword>
<accession>F8QCC6</accession>
<evidence type="ECO:0000313" key="2">
    <source>
        <dbReference type="EMBL" id="EGN93791.1"/>
    </source>
</evidence>
<sequence length="164" mass="17835">MKAKAKISRQTLLAGLALLGSVLAVPQPFLGYHMENLLNTRTATMCCQTALHGSEYAYATHAHGRKTDNAPKRWIAQTDPKPTTVAAGSCKPRSQPNVYLDGEHSSAQRSKSATAESAHWIDYGHDGTDGLGSTELISIVQEGWTNERHEKCMREKKCAAQSIA</sequence>
<proteinExistence type="predicted"/>
<dbReference type="AlphaFoldDB" id="F8QCC6"/>
<evidence type="ECO:0000313" key="3">
    <source>
        <dbReference type="Proteomes" id="UP000008063"/>
    </source>
</evidence>
<feature type="chain" id="PRO_5003382701" description="SCP domain-containing protein" evidence="1">
    <location>
        <begin position="25"/>
        <end position="164"/>
    </location>
</feature>
<dbReference type="EMBL" id="GL945490">
    <property type="protein sequence ID" value="EGN93791.1"/>
    <property type="molecule type" value="Genomic_DNA"/>
</dbReference>
<reference evidence="3" key="1">
    <citation type="journal article" date="2011" name="Science">
        <title>The plant cell wall-decomposing machinery underlies the functional diversity of forest fungi.</title>
        <authorList>
            <person name="Eastwood D.C."/>
            <person name="Floudas D."/>
            <person name="Binder M."/>
            <person name="Majcherczyk A."/>
            <person name="Schneider P."/>
            <person name="Aerts A."/>
            <person name="Asiegbu F.O."/>
            <person name="Baker S.E."/>
            <person name="Barry K."/>
            <person name="Bendiksby M."/>
            <person name="Blumentritt M."/>
            <person name="Coutinho P.M."/>
            <person name="Cullen D."/>
            <person name="de Vries R.P."/>
            <person name="Gathman A."/>
            <person name="Goodell B."/>
            <person name="Henrissat B."/>
            <person name="Ihrmark K."/>
            <person name="Kauserud H."/>
            <person name="Kohler A."/>
            <person name="LaButti K."/>
            <person name="Lapidus A."/>
            <person name="Lavin J.L."/>
            <person name="Lee Y.-H."/>
            <person name="Lindquist E."/>
            <person name="Lilly W."/>
            <person name="Lucas S."/>
            <person name="Morin E."/>
            <person name="Murat C."/>
            <person name="Oguiza J.A."/>
            <person name="Park J."/>
            <person name="Pisabarro A.G."/>
            <person name="Riley R."/>
            <person name="Rosling A."/>
            <person name="Salamov A."/>
            <person name="Schmidt O."/>
            <person name="Schmutz J."/>
            <person name="Skrede I."/>
            <person name="Stenlid J."/>
            <person name="Wiebenga A."/>
            <person name="Xie X."/>
            <person name="Kuees U."/>
            <person name="Hibbett D.S."/>
            <person name="Hoffmeister D."/>
            <person name="Hoegberg N."/>
            <person name="Martin F."/>
            <person name="Grigoriev I.V."/>
            <person name="Watkinson S.C."/>
        </authorList>
    </citation>
    <scope>NUCLEOTIDE SEQUENCE [LARGE SCALE GENOMIC DNA]</scope>
    <source>
        <strain evidence="3">strain S7.3</strain>
    </source>
</reference>
<gene>
    <name evidence="2" type="ORF">SERLA73DRAFT_163237</name>
</gene>
<dbReference type="Proteomes" id="UP000008063">
    <property type="component" value="Unassembled WGS sequence"/>
</dbReference>
<organism evidence="3">
    <name type="scientific">Serpula lacrymans var. lacrymans (strain S7.3)</name>
    <name type="common">Dry rot fungus</name>
    <dbReference type="NCBI Taxonomy" id="936435"/>
    <lineage>
        <taxon>Eukaryota</taxon>
        <taxon>Fungi</taxon>
        <taxon>Dikarya</taxon>
        <taxon>Basidiomycota</taxon>
        <taxon>Agaricomycotina</taxon>
        <taxon>Agaricomycetes</taxon>
        <taxon>Agaricomycetidae</taxon>
        <taxon>Boletales</taxon>
        <taxon>Coniophorineae</taxon>
        <taxon>Serpulaceae</taxon>
        <taxon>Serpula</taxon>
    </lineage>
</organism>
<feature type="signal peptide" evidence="1">
    <location>
        <begin position="1"/>
        <end position="24"/>
    </location>
</feature>
<evidence type="ECO:0000256" key="1">
    <source>
        <dbReference type="SAM" id="SignalP"/>
    </source>
</evidence>
<evidence type="ECO:0008006" key="4">
    <source>
        <dbReference type="Google" id="ProtNLM"/>
    </source>
</evidence>
<keyword evidence="1" id="KW-0732">Signal</keyword>
<dbReference type="HOGENOM" id="CLU_1620067_0_0_1"/>
<dbReference type="InParanoid" id="F8QCC6"/>